<organism evidence="2 3">
    <name type="scientific">Aliiruegeria haliotis</name>
    <dbReference type="NCBI Taxonomy" id="1280846"/>
    <lineage>
        <taxon>Bacteria</taxon>
        <taxon>Pseudomonadati</taxon>
        <taxon>Pseudomonadota</taxon>
        <taxon>Alphaproteobacteria</taxon>
        <taxon>Rhodobacterales</taxon>
        <taxon>Roseobacteraceae</taxon>
        <taxon>Aliiruegeria</taxon>
    </lineage>
</organism>
<accession>A0A2T0S0C4</accession>
<evidence type="ECO:0000313" key="3">
    <source>
        <dbReference type="Proteomes" id="UP000239480"/>
    </source>
</evidence>
<evidence type="ECO:0000256" key="1">
    <source>
        <dbReference type="SAM" id="SignalP"/>
    </source>
</evidence>
<reference evidence="2 3" key="1">
    <citation type="submission" date="2018-03" db="EMBL/GenBank/DDBJ databases">
        <title>Genomic Encyclopedia of Archaeal and Bacterial Type Strains, Phase II (KMG-II): from individual species to whole genera.</title>
        <authorList>
            <person name="Goeker M."/>
        </authorList>
    </citation>
    <scope>NUCLEOTIDE SEQUENCE [LARGE SCALE GENOMIC DNA]</scope>
    <source>
        <strain evidence="2 3">DSM 29328</strain>
    </source>
</reference>
<name>A0A2T0S0C4_9RHOB</name>
<gene>
    <name evidence="2" type="ORF">CLV78_101985</name>
</gene>
<feature type="signal peptide" evidence="1">
    <location>
        <begin position="1"/>
        <end position="22"/>
    </location>
</feature>
<comment type="caution">
    <text evidence="2">The sequence shown here is derived from an EMBL/GenBank/DDBJ whole genome shotgun (WGS) entry which is preliminary data.</text>
</comment>
<dbReference type="RefSeq" id="WP_106203590.1">
    <property type="nucleotide sequence ID" value="NZ_PVTD01000001.1"/>
</dbReference>
<dbReference type="AlphaFoldDB" id="A0A2T0S0C4"/>
<dbReference type="EMBL" id="PVTD01000001">
    <property type="protein sequence ID" value="PRY26881.1"/>
    <property type="molecule type" value="Genomic_DNA"/>
</dbReference>
<evidence type="ECO:0008006" key="4">
    <source>
        <dbReference type="Google" id="ProtNLM"/>
    </source>
</evidence>
<protein>
    <recommendedName>
        <fullName evidence="4">Lipid-binding SYLF domain-containing protein</fullName>
    </recommendedName>
</protein>
<evidence type="ECO:0000313" key="2">
    <source>
        <dbReference type="EMBL" id="PRY26881.1"/>
    </source>
</evidence>
<proteinExistence type="predicted"/>
<dbReference type="Proteomes" id="UP000239480">
    <property type="component" value="Unassembled WGS sequence"/>
</dbReference>
<dbReference type="OrthoDB" id="117166at2"/>
<keyword evidence="1" id="KW-0732">Signal</keyword>
<sequence length="236" mass="24678">MSIARTAVAVALAAAMAHGAAAQGLKDRLKQGADILKDGAGLAQDGAEVLKDGAVVVGDRVEESMKSTVDLMTNEATPEETRAELDTMSGETLARLFAEYPEARTLFAESVGYAVFDTRKVVLAGVAAGGGRGVAVSHAGPRTYMNMGTAGVGVSLGIGGFETQVVIFFKDAVQFQTFIHNGYDATAEAGTLFGEDKSSLGLQWVDGRAIFYLTAQGWKASATAAGTRYWVDRSLN</sequence>
<keyword evidence="3" id="KW-1185">Reference proteome</keyword>
<feature type="chain" id="PRO_5015697655" description="Lipid-binding SYLF domain-containing protein" evidence="1">
    <location>
        <begin position="23"/>
        <end position="236"/>
    </location>
</feature>